<dbReference type="OrthoDB" id="3687641at2759"/>
<keyword evidence="2" id="KW-0560">Oxidoreductase</keyword>
<dbReference type="PANTHER" id="PTHR33365:SF11">
    <property type="entry name" value="TAT PATHWAY SIGNAL SEQUENCE"/>
    <property type="match status" value="1"/>
</dbReference>
<dbReference type="GO" id="GO:0016491">
    <property type="term" value="F:oxidoreductase activity"/>
    <property type="evidence" value="ECO:0007669"/>
    <property type="project" value="UniProtKB-KW"/>
</dbReference>
<name>A0A1Y2I9W7_TRAC3</name>
<dbReference type="PANTHER" id="PTHR33365">
    <property type="entry name" value="YALI0B05434P"/>
    <property type="match status" value="1"/>
</dbReference>
<protein>
    <recommendedName>
        <fullName evidence="6">Oxidase ustYa</fullName>
    </recommendedName>
</protein>
<organism evidence="4 5">
    <name type="scientific">Trametes coccinea (strain BRFM310)</name>
    <name type="common">Pycnoporus coccineus</name>
    <dbReference type="NCBI Taxonomy" id="1353009"/>
    <lineage>
        <taxon>Eukaryota</taxon>
        <taxon>Fungi</taxon>
        <taxon>Dikarya</taxon>
        <taxon>Basidiomycota</taxon>
        <taxon>Agaricomycotina</taxon>
        <taxon>Agaricomycetes</taxon>
        <taxon>Polyporales</taxon>
        <taxon>Polyporaceae</taxon>
        <taxon>Trametes</taxon>
    </lineage>
</organism>
<dbReference type="Proteomes" id="UP000193067">
    <property type="component" value="Unassembled WGS sequence"/>
</dbReference>
<evidence type="ECO:0008006" key="6">
    <source>
        <dbReference type="Google" id="ProtNLM"/>
    </source>
</evidence>
<gene>
    <name evidence="4" type="ORF">PYCCODRAFT_1399288</name>
</gene>
<evidence type="ECO:0000256" key="2">
    <source>
        <dbReference type="ARBA" id="ARBA00023002"/>
    </source>
</evidence>
<evidence type="ECO:0000313" key="4">
    <source>
        <dbReference type="EMBL" id="OSC97180.1"/>
    </source>
</evidence>
<evidence type="ECO:0000313" key="5">
    <source>
        <dbReference type="Proteomes" id="UP000193067"/>
    </source>
</evidence>
<evidence type="ECO:0000256" key="3">
    <source>
        <dbReference type="ARBA" id="ARBA00035112"/>
    </source>
</evidence>
<evidence type="ECO:0000256" key="1">
    <source>
        <dbReference type="ARBA" id="ARBA00004685"/>
    </source>
</evidence>
<reference evidence="4 5" key="1">
    <citation type="journal article" date="2015" name="Biotechnol. Biofuels">
        <title>Enhanced degradation of softwood versus hardwood by the white-rot fungus Pycnoporus coccineus.</title>
        <authorList>
            <person name="Couturier M."/>
            <person name="Navarro D."/>
            <person name="Chevret D."/>
            <person name="Henrissat B."/>
            <person name="Piumi F."/>
            <person name="Ruiz-Duenas F.J."/>
            <person name="Martinez A.T."/>
            <person name="Grigoriev I.V."/>
            <person name="Riley R."/>
            <person name="Lipzen A."/>
            <person name="Berrin J.G."/>
            <person name="Master E.R."/>
            <person name="Rosso M.N."/>
        </authorList>
    </citation>
    <scope>NUCLEOTIDE SEQUENCE [LARGE SCALE GENOMIC DNA]</scope>
    <source>
        <strain evidence="4 5">BRFM310</strain>
    </source>
</reference>
<dbReference type="AlphaFoldDB" id="A0A1Y2I9W7"/>
<comment type="similarity">
    <text evidence="3">Belongs to the ustYa family.</text>
</comment>
<proteinExistence type="inferred from homology"/>
<accession>A0A1Y2I9W7</accession>
<comment type="pathway">
    <text evidence="1">Mycotoxin biosynthesis.</text>
</comment>
<dbReference type="EMBL" id="KZ084156">
    <property type="protein sequence ID" value="OSC97180.1"/>
    <property type="molecule type" value="Genomic_DNA"/>
</dbReference>
<dbReference type="Pfam" id="PF11807">
    <property type="entry name" value="UstYa"/>
    <property type="match status" value="1"/>
</dbReference>
<sequence length="203" mass="23170">MLSRAAACILITALAMLNAYLDILHVRETRRAAITRPPPPEHYTFVDEDYTPRMPLPSARRAVKLTIEDSIRYGLWEAQAEDEWRWTATFGDGNVHLGPNSRFFVVGITHQLHCMRAYREALAQDEPLSQHQVGHLGHCLNFFRMSTLCAADTTLEPGDVLSRNHTQDRLGGEHVCLDWPGFYDEMKANYLEWSAFQQSLGQQ</sequence>
<dbReference type="STRING" id="1353009.A0A1Y2I9W7"/>
<keyword evidence="5" id="KW-1185">Reference proteome</keyword>
<dbReference type="InterPro" id="IPR021765">
    <property type="entry name" value="UstYa-like"/>
</dbReference>
<dbReference type="GO" id="GO:0043386">
    <property type="term" value="P:mycotoxin biosynthetic process"/>
    <property type="evidence" value="ECO:0007669"/>
    <property type="project" value="InterPro"/>
</dbReference>